<keyword evidence="6" id="KW-1185">Reference proteome</keyword>
<dbReference type="InterPro" id="IPR043145">
    <property type="entry name" value="Znf_ZZ_sf"/>
</dbReference>
<proteinExistence type="predicted"/>
<protein>
    <recommendedName>
        <fullName evidence="7">ZZ-type domain-containing protein</fullName>
    </recommendedName>
</protein>
<dbReference type="Proteomes" id="UP000696485">
    <property type="component" value="Unassembled WGS sequence"/>
</dbReference>
<organism evidence="5 6">
    <name type="scientific">Podila minutissima</name>
    <dbReference type="NCBI Taxonomy" id="64525"/>
    <lineage>
        <taxon>Eukaryota</taxon>
        <taxon>Fungi</taxon>
        <taxon>Fungi incertae sedis</taxon>
        <taxon>Mucoromycota</taxon>
        <taxon>Mortierellomycotina</taxon>
        <taxon>Mortierellomycetes</taxon>
        <taxon>Mortierellales</taxon>
        <taxon>Mortierellaceae</taxon>
        <taxon>Podila</taxon>
    </lineage>
</organism>
<keyword evidence="2" id="KW-0863">Zinc-finger</keyword>
<evidence type="ECO:0008006" key="7">
    <source>
        <dbReference type="Google" id="ProtNLM"/>
    </source>
</evidence>
<dbReference type="Gene3D" id="3.30.60.90">
    <property type="match status" value="1"/>
</dbReference>
<feature type="region of interest" description="Disordered" evidence="4">
    <location>
        <begin position="1"/>
        <end position="20"/>
    </location>
</feature>
<accession>A0A9P5SUQ9</accession>
<dbReference type="GO" id="GO:0008270">
    <property type="term" value="F:zinc ion binding"/>
    <property type="evidence" value="ECO:0007669"/>
    <property type="project" value="UniProtKB-KW"/>
</dbReference>
<evidence type="ECO:0000256" key="1">
    <source>
        <dbReference type="ARBA" id="ARBA00022723"/>
    </source>
</evidence>
<gene>
    <name evidence="5" type="ORF">BG006_007862</name>
</gene>
<dbReference type="SUPFAM" id="SSF57850">
    <property type="entry name" value="RING/U-box"/>
    <property type="match status" value="1"/>
</dbReference>
<evidence type="ECO:0000256" key="4">
    <source>
        <dbReference type="SAM" id="MobiDB-lite"/>
    </source>
</evidence>
<evidence type="ECO:0000256" key="3">
    <source>
        <dbReference type="ARBA" id="ARBA00022833"/>
    </source>
</evidence>
<evidence type="ECO:0000256" key="2">
    <source>
        <dbReference type="ARBA" id="ARBA00022771"/>
    </source>
</evidence>
<keyword evidence="1" id="KW-0479">Metal-binding</keyword>
<name>A0A9P5SUQ9_9FUNG</name>
<sequence>MKDLQDPFAPTPSSDPYKDYKDEDADVTFVPLNHLKQPIKVPDQGFQNVRWSHAIPELTCNGCHRREALEDRFRYTCRTCGPNQYDLCKFCYSLHRQGRSKSEPVYSSTGYPIEHDRSHELVEMDLQYPNFEDPVWHNGMGPAALQIMTQVAKKLGSWDPAGFKAGDNYVVHSLARLKGTYGRDFDVGDLLTHVSFNGMNMSTTAVKTILTSSVQLEVVHFRSTPKFGGAELVAVFKEVLDENCLALQQLHTIYATGCNFFDFRSNDPTKTRDYGQQLRELIDTTRPSREVLMEQLDDPVENGLLKKRNKWNPFSGAKQKRKMEELKQQSEYFSPKVANIRVIMSMCDLKQGATNPCGFPGLIPTVTYSDREPIHCYNQTRDILLEVLTYLGTAGPTVTETVVSSTTGNVTTVPIPGEFAKGARLQNLERERARLVEFWRKRFLEHAGKFTGPVGYSRMPLEWRAEVEKVLAQKVAQWSRV</sequence>
<keyword evidence="3" id="KW-0862">Zinc</keyword>
<dbReference type="EMBL" id="JAAAUY010000051">
    <property type="protein sequence ID" value="KAF9336663.1"/>
    <property type="molecule type" value="Genomic_DNA"/>
</dbReference>
<reference evidence="5" key="1">
    <citation type="journal article" date="2020" name="Fungal Divers.">
        <title>Resolving the Mortierellaceae phylogeny through synthesis of multi-gene phylogenetics and phylogenomics.</title>
        <authorList>
            <person name="Vandepol N."/>
            <person name="Liber J."/>
            <person name="Desiro A."/>
            <person name="Na H."/>
            <person name="Kennedy M."/>
            <person name="Barry K."/>
            <person name="Grigoriev I.V."/>
            <person name="Miller A.N."/>
            <person name="O'Donnell K."/>
            <person name="Stajich J.E."/>
            <person name="Bonito G."/>
        </authorList>
    </citation>
    <scope>NUCLEOTIDE SEQUENCE</scope>
    <source>
        <strain evidence="5">NVP1</strain>
    </source>
</reference>
<comment type="caution">
    <text evidence="5">The sequence shown here is derived from an EMBL/GenBank/DDBJ whole genome shotgun (WGS) entry which is preliminary data.</text>
</comment>
<dbReference type="AlphaFoldDB" id="A0A9P5SUQ9"/>
<evidence type="ECO:0000313" key="5">
    <source>
        <dbReference type="EMBL" id="KAF9336663.1"/>
    </source>
</evidence>
<evidence type="ECO:0000313" key="6">
    <source>
        <dbReference type="Proteomes" id="UP000696485"/>
    </source>
</evidence>